<dbReference type="Gene3D" id="2.60.40.1940">
    <property type="match status" value="1"/>
</dbReference>
<proteinExistence type="inferred from homology"/>
<keyword evidence="4" id="KW-0722">Serine protease inhibitor</keyword>
<evidence type="ECO:0000259" key="6">
    <source>
        <dbReference type="SMART" id="SM01359"/>
    </source>
</evidence>
<evidence type="ECO:0000313" key="9">
    <source>
        <dbReference type="Proteomes" id="UP000631391"/>
    </source>
</evidence>
<dbReference type="Pfam" id="PF17791">
    <property type="entry name" value="MG3"/>
    <property type="match status" value="1"/>
</dbReference>
<organism evidence="8 9">
    <name type="scientific">Picathartes gymnocephalus</name>
    <name type="common">White-necked rockfowl</name>
    <dbReference type="NCBI Taxonomy" id="175131"/>
    <lineage>
        <taxon>Eukaryota</taxon>
        <taxon>Metazoa</taxon>
        <taxon>Chordata</taxon>
        <taxon>Craniata</taxon>
        <taxon>Vertebrata</taxon>
        <taxon>Euteleostomi</taxon>
        <taxon>Archelosauria</taxon>
        <taxon>Archosauria</taxon>
        <taxon>Dinosauria</taxon>
        <taxon>Saurischia</taxon>
        <taxon>Theropoda</taxon>
        <taxon>Coelurosauria</taxon>
        <taxon>Aves</taxon>
        <taxon>Neognathae</taxon>
        <taxon>Neoaves</taxon>
        <taxon>Telluraves</taxon>
        <taxon>Australaves</taxon>
        <taxon>Passeriformes</taxon>
        <taxon>Picathartidae</taxon>
        <taxon>Picathartes</taxon>
    </lineage>
</organism>
<evidence type="ECO:0000256" key="1">
    <source>
        <dbReference type="ARBA" id="ARBA00010952"/>
    </source>
</evidence>
<dbReference type="Pfam" id="PF01835">
    <property type="entry name" value="MG2"/>
    <property type="match status" value="1"/>
</dbReference>
<dbReference type="InterPro" id="IPR011625">
    <property type="entry name" value="A2M_N_BRD"/>
</dbReference>
<dbReference type="SMART" id="SM01360">
    <property type="entry name" value="A2M"/>
    <property type="match status" value="1"/>
</dbReference>
<dbReference type="InterPro" id="IPR041555">
    <property type="entry name" value="MG3"/>
</dbReference>
<keyword evidence="2" id="KW-0646">Protease inhibitor</keyword>
<dbReference type="Proteomes" id="UP000631391">
    <property type="component" value="Unassembled WGS sequence"/>
</dbReference>
<keyword evidence="9" id="KW-1185">Reference proteome</keyword>
<dbReference type="InterPro" id="IPR001599">
    <property type="entry name" value="Macroglobln_a2"/>
</dbReference>
<dbReference type="InterPro" id="IPR014756">
    <property type="entry name" value="Ig_E-set"/>
</dbReference>
<evidence type="ECO:0000256" key="2">
    <source>
        <dbReference type="ARBA" id="ARBA00022690"/>
    </source>
</evidence>
<accession>A0A851B0G4</accession>
<dbReference type="Pfam" id="PF00207">
    <property type="entry name" value="A2M"/>
    <property type="match status" value="1"/>
</dbReference>
<reference evidence="8" key="1">
    <citation type="submission" date="2019-10" db="EMBL/GenBank/DDBJ databases">
        <title>Bird 10,000 Genomes (B10K) Project - Family phase.</title>
        <authorList>
            <person name="Zhang G."/>
        </authorList>
    </citation>
    <scope>NUCLEOTIDE SEQUENCE</scope>
    <source>
        <strain evidence="8">B10K-DU-012-30</strain>
        <tissue evidence="8">Muscle</tissue>
    </source>
</reference>
<dbReference type="Pfam" id="PF07703">
    <property type="entry name" value="A2M_BRD"/>
    <property type="match status" value="1"/>
</dbReference>
<evidence type="ECO:0000259" key="7">
    <source>
        <dbReference type="SMART" id="SM01360"/>
    </source>
</evidence>
<dbReference type="GO" id="GO:0004867">
    <property type="term" value="F:serine-type endopeptidase inhibitor activity"/>
    <property type="evidence" value="ECO:0007669"/>
    <property type="project" value="UniProtKB-KW"/>
</dbReference>
<dbReference type="PANTHER" id="PTHR11412">
    <property type="entry name" value="MACROGLOBULIN / COMPLEMENT"/>
    <property type="match status" value="1"/>
</dbReference>
<evidence type="ECO:0000256" key="4">
    <source>
        <dbReference type="ARBA" id="ARBA00022900"/>
    </source>
</evidence>
<keyword evidence="3" id="KW-0732">Signal</keyword>
<evidence type="ECO:0000256" key="5">
    <source>
        <dbReference type="ARBA" id="ARBA00023180"/>
    </source>
</evidence>
<name>A0A851B0G4_PICGY</name>
<dbReference type="SMART" id="SM01359">
    <property type="entry name" value="A2M_N_2"/>
    <property type="match status" value="1"/>
</dbReference>
<dbReference type="InterPro" id="IPR040839">
    <property type="entry name" value="MG4"/>
</dbReference>
<dbReference type="Gene3D" id="2.60.40.1930">
    <property type="match status" value="2"/>
</dbReference>
<dbReference type="InterPro" id="IPR013783">
    <property type="entry name" value="Ig-like_fold"/>
</dbReference>
<feature type="non-terminal residue" evidence="8">
    <location>
        <position position="1"/>
    </location>
</feature>
<dbReference type="PANTHER" id="PTHR11412:SF182">
    <property type="entry name" value="ALPHA-2-MACROGLOBULIN-LIKE PROTEIN 1"/>
    <property type="match status" value="1"/>
</dbReference>
<dbReference type="Gene3D" id="2.60.40.10">
    <property type="entry name" value="Immunoglobulins"/>
    <property type="match status" value="2"/>
</dbReference>
<dbReference type="OrthoDB" id="9998011at2759"/>
<protein>
    <submittedName>
        <fullName evidence="8">A2ML1 protein</fullName>
    </submittedName>
</protein>
<dbReference type="SUPFAM" id="SSF81296">
    <property type="entry name" value="E set domains"/>
    <property type="match status" value="1"/>
</dbReference>
<dbReference type="FunFam" id="2.60.40.1930:FF:000001">
    <property type="entry name" value="CD109 isoform 3"/>
    <property type="match status" value="1"/>
</dbReference>
<keyword evidence="5" id="KW-0325">Glycoprotein</keyword>
<comment type="similarity">
    <text evidence="1">Belongs to the protease inhibitor I39 (alpha-2-macroglobulin) family.</text>
</comment>
<evidence type="ECO:0000256" key="3">
    <source>
        <dbReference type="ARBA" id="ARBA00022729"/>
    </source>
</evidence>
<dbReference type="Gene3D" id="2.20.130.20">
    <property type="match status" value="1"/>
</dbReference>
<dbReference type="AlphaFoldDB" id="A0A851B0G4"/>
<evidence type="ECO:0000313" key="8">
    <source>
        <dbReference type="EMBL" id="NWI38220.1"/>
    </source>
</evidence>
<feature type="domain" description="Alpha-2-macroglobulin" evidence="7">
    <location>
        <begin position="636"/>
        <end position="725"/>
    </location>
</feature>
<dbReference type="Pfam" id="PF17789">
    <property type="entry name" value="MG4"/>
    <property type="match status" value="1"/>
</dbReference>
<sequence length="733" mass="81846">VAPPANGTEEIATVKLTITGDGVNVEEQKKVLICKARVGTIIQTDKPIYEPGQTVKFRIVTLDEEFLALNDSVSKTWGADPKNNQIEQWQNVVPRDGIADLSFQLSDEPLLGMYIINVTSARAYGSFSVQEHVLSKFEVIFEAPNQIYALDTTFPLRVCGRHTRGKSVQGMVHVSLCQKIAPFLPSASKPDLCHKFSSQTDEAGCFFANVSLSSFSRDFRYYRDSIVAEASLVEDATGVQINTSSQILISRTAARAVFETPNEYYIPGVPYRGKIKVQDHYGTGMKNRKVYLVIRFMRRRFIKTYITDDSGIASFNLDTTAWNRSTVSLEGTFTLEELLRTPRRTDLSYTNAYHYLQPFHVTTKSFLDIHPPTETLPCGLKQNVQVTFTLSRDDLGEDTSHISFAYYVTGKSGIAVRGQRNIQIGKLNMLKGSFSIPLTFTADLSPSPSLVVYAIFPSGGVTADSIRFDVALCFQNQVKVGFPDKEAQAGSAVQLLLQTAPGSLCAVQAVDENMFFTRPDRELTSRTIYGLFPAAYQRGYPAQVEEHSDRCVQPQSTSSLLRGRPQNSFQPDIFNLFRNMGLKIFSNLVIKKPSQCSRRADRKPIMGVPSTEDQRITEEQPHLTTHRRFHHYLPETWIWNVYSVGSNGSRNVSVTAPAAAAEWKVKMFCLAGRGFGLAPTTSLRTVQPFFVDMTLPYSVILGETFLMKATVFSYLQQCIQVCACATANTVWDR</sequence>
<dbReference type="EMBL" id="WEKY01014479">
    <property type="protein sequence ID" value="NWI38220.1"/>
    <property type="molecule type" value="Genomic_DNA"/>
</dbReference>
<feature type="domain" description="Alpha-2-macroglobulin bait region" evidence="6">
    <location>
        <begin position="367"/>
        <end position="517"/>
    </location>
</feature>
<gene>
    <name evidence="8" type="primary">A2ml1_0</name>
    <name evidence="8" type="ORF">PICGYM_R08929</name>
</gene>
<feature type="non-terminal residue" evidence="8">
    <location>
        <position position="733"/>
    </location>
</feature>
<dbReference type="InterPro" id="IPR050473">
    <property type="entry name" value="A2M/Complement_sys"/>
</dbReference>
<dbReference type="InterPro" id="IPR002890">
    <property type="entry name" value="MG2"/>
</dbReference>
<comment type="caution">
    <text evidence="8">The sequence shown here is derived from an EMBL/GenBank/DDBJ whole genome shotgun (WGS) entry which is preliminary data.</text>
</comment>